<dbReference type="Proteomes" id="UP000800036">
    <property type="component" value="Unassembled WGS sequence"/>
</dbReference>
<reference evidence="1" key="1">
    <citation type="journal article" date="2020" name="Stud. Mycol.">
        <title>101 Dothideomycetes genomes: a test case for predicting lifestyles and emergence of pathogens.</title>
        <authorList>
            <person name="Haridas S."/>
            <person name="Albert R."/>
            <person name="Binder M."/>
            <person name="Bloem J."/>
            <person name="Labutti K."/>
            <person name="Salamov A."/>
            <person name="Andreopoulos B."/>
            <person name="Baker S."/>
            <person name="Barry K."/>
            <person name="Bills G."/>
            <person name="Bluhm B."/>
            <person name="Cannon C."/>
            <person name="Castanera R."/>
            <person name="Culley D."/>
            <person name="Daum C."/>
            <person name="Ezra D."/>
            <person name="Gonzalez J."/>
            <person name="Henrissat B."/>
            <person name="Kuo A."/>
            <person name="Liang C."/>
            <person name="Lipzen A."/>
            <person name="Lutzoni F."/>
            <person name="Magnuson J."/>
            <person name="Mondo S."/>
            <person name="Nolan M."/>
            <person name="Ohm R."/>
            <person name="Pangilinan J."/>
            <person name="Park H.-J."/>
            <person name="Ramirez L."/>
            <person name="Alfaro M."/>
            <person name="Sun H."/>
            <person name="Tritt A."/>
            <person name="Yoshinaga Y."/>
            <person name="Zwiers L.-H."/>
            <person name="Turgeon B."/>
            <person name="Goodwin S."/>
            <person name="Spatafora J."/>
            <person name="Crous P."/>
            <person name="Grigoriev I."/>
        </authorList>
    </citation>
    <scope>NUCLEOTIDE SEQUENCE</scope>
    <source>
        <strain evidence="1">CBS 107.79</strain>
    </source>
</reference>
<gene>
    <name evidence="1" type="ORF">BU23DRAFT_556599</name>
</gene>
<accession>A0A6A5V180</accession>
<name>A0A6A5V180_9PLEO</name>
<protein>
    <recommendedName>
        <fullName evidence="3">EthD domain-containing protein</fullName>
    </recommendedName>
</protein>
<dbReference type="EMBL" id="ML976699">
    <property type="protein sequence ID" value="KAF1970638.1"/>
    <property type="molecule type" value="Genomic_DNA"/>
</dbReference>
<dbReference type="OrthoDB" id="2851338at2759"/>
<organism evidence="1 2">
    <name type="scientific">Bimuria novae-zelandiae CBS 107.79</name>
    <dbReference type="NCBI Taxonomy" id="1447943"/>
    <lineage>
        <taxon>Eukaryota</taxon>
        <taxon>Fungi</taxon>
        <taxon>Dikarya</taxon>
        <taxon>Ascomycota</taxon>
        <taxon>Pezizomycotina</taxon>
        <taxon>Dothideomycetes</taxon>
        <taxon>Pleosporomycetidae</taxon>
        <taxon>Pleosporales</taxon>
        <taxon>Massarineae</taxon>
        <taxon>Didymosphaeriaceae</taxon>
        <taxon>Bimuria</taxon>
    </lineage>
</organism>
<keyword evidence="2" id="KW-1185">Reference proteome</keyword>
<evidence type="ECO:0000313" key="1">
    <source>
        <dbReference type="EMBL" id="KAF1970638.1"/>
    </source>
</evidence>
<evidence type="ECO:0008006" key="3">
    <source>
        <dbReference type="Google" id="ProtNLM"/>
    </source>
</evidence>
<dbReference type="AlphaFoldDB" id="A0A6A5V180"/>
<evidence type="ECO:0000313" key="2">
    <source>
        <dbReference type="Proteomes" id="UP000800036"/>
    </source>
</evidence>
<proteinExistence type="predicted"/>
<sequence length="156" mass="17446">MAEPIKGPGILYVKAAINPSPSNPLTEAQYMHWYDDDHIAEIVSTSGMPNAFRYFHVDKTPDHGKPTPECPRPYLAFYPMPDLAFTQGQEFKGIGVKSALLPGTGICYDMADTDVGYYALIGQRGNSKKGRSGEQKPGRIMHGLRWCRFRKIPRDI</sequence>